<dbReference type="HOGENOM" id="CLU_108894_0_0_11"/>
<dbReference type="STRING" id="679197.HMPREF9336_02070"/>
<proteinExistence type="predicted"/>
<evidence type="ECO:0000313" key="3">
    <source>
        <dbReference type="EMBL" id="EFV13081.1"/>
    </source>
</evidence>
<reference evidence="3 4" key="1">
    <citation type="journal article" date="2011" name="Stand. Genomic Sci.">
        <title>High quality draft genome sequence of Segniliparus rugosus CDC 945(T)= (ATCC BAA-974(T)).</title>
        <authorList>
            <person name="Earl A.M."/>
            <person name="Desjardins C.A."/>
            <person name="Fitzgerald M.G."/>
            <person name="Arachchi H.M."/>
            <person name="Zeng Q."/>
            <person name="Mehta T."/>
            <person name="Griggs A."/>
            <person name="Birren B.W."/>
            <person name="Toney N.C."/>
            <person name="Carr J."/>
            <person name="Posey J."/>
            <person name="Butler W.R."/>
        </authorList>
    </citation>
    <scope>NUCLEOTIDE SEQUENCE [LARGE SCALE GENOMIC DNA]</scope>
    <source>
        <strain evidence="4">ATCC BAA-974 / DSM 45345 / CCUG 50838 / CIP 108380 / JCM 13579 / CDC 945</strain>
    </source>
</reference>
<name>E5XRE8_SEGRC</name>
<dbReference type="PROSITE" id="PS51257">
    <property type="entry name" value="PROKAR_LIPOPROTEIN"/>
    <property type="match status" value="1"/>
</dbReference>
<evidence type="ECO:0000313" key="4">
    <source>
        <dbReference type="Proteomes" id="UP000004816"/>
    </source>
</evidence>
<feature type="chain" id="PRO_5039624230" description="LppI" evidence="2">
    <location>
        <begin position="25"/>
        <end position="255"/>
    </location>
</feature>
<dbReference type="AlphaFoldDB" id="E5XRE8"/>
<evidence type="ECO:0000256" key="2">
    <source>
        <dbReference type="SAM" id="SignalP"/>
    </source>
</evidence>
<feature type="signal peptide" evidence="2">
    <location>
        <begin position="1"/>
        <end position="24"/>
    </location>
</feature>
<organism evidence="3 4">
    <name type="scientific">Segniliparus rugosus (strain ATCC BAA-974 / DSM 45345 / CCUG 50838 / CIP 108380 / JCM 13579 / CDC 945)</name>
    <dbReference type="NCBI Taxonomy" id="679197"/>
    <lineage>
        <taxon>Bacteria</taxon>
        <taxon>Bacillati</taxon>
        <taxon>Actinomycetota</taxon>
        <taxon>Actinomycetes</taxon>
        <taxon>Mycobacteriales</taxon>
        <taxon>Segniliparaceae</taxon>
        <taxon>Segniliparus</taxon>
    </lineage>
</organism>
<keyword evidence="4" id="KW-1185">Reference proteome</keyword>
<dbReference type="EMBL" id="ACZI02000002">
    <property type="protein sequence ID" value="EFV13081.1"/>
    <property type="molecule type" value="Genomic_DNA"/>
</dbReference>
<gene>
    <name evidence="3" type="ORF">HMPREF9336_02070</name>
</gene>
<comment type="caution">
    <text evidence="3">The sequence shown here is derived from an EMBL/GenBank/DDBJ whole genome shotgun (WGS) entry which is preliminary data.</text>
</comment>
<evidence type="ECO:0008006" key="5">
    <source>
        <dbReference type="Google" id="ProtNLM"/>
    </source>
</evidence>
<sequence length="255" mass="26107">MRLRHTLVAAVAMALVGCGGPSTEQSQTQTVTSTITSESTFSAPSASPSKSGAPTASGAPSATPPGKGSGFAEIAAWIEAGQAARLSAYQTATGSYATDVAGPTTTTTQSLGDDVAFRSPSKKMSCFGLTSQSTVYSPGGLHCLASLENPPPRPKEMGQWIGGWVEYSGGSASIGSFHGDPGPFTAGDGPELPYGQKISFGQGDERITCRMDQTGLWCANKAKGSAILLNDQGATPYGCLKQIPHKEGEGLSYTC</sequence>
<evidence type="ECO:0000256" key="1">
    <source>
        <dbReference type="SAM" id="MobiDB-lite"/>
    </source>
</evidence>
<feature type="compositionally biased region" description="Low complexity" evidence="1">
    <location>
        <begin position="22"/>
        <end position="66"/>
    </location>
</feature>
<accession>E5XRE8</accession>
<protein>
    <recommendedName>
        <fullName evidence="5">LppI</fullName>
    </recommendedName>
</protein>
<dbReference type="Proteomes" id="UP000004816">
    <property type="component" value="Unassembled WGS sequence"/>
</dbReference>
<dbReference type="eggNOG" id="ENOG5031SUV">
    <property type="taxonomic scope" value="Bacteria"/>
</dbReference>
<keyword evidence="2" id="KW-0732">Signal</keyword>
<dbReference type="RefSeq" id="WP_007470100.1">
    <property type="nucleotide sequence ID" value="NZ_KI391953.1"/>
</dbReference>
<feature type="region of interest" description="Disordered" evidence="1">
    <location>
        <begin position="19"/>
        <end position="68"/>
    </location>
</feature>